<dbReference type="RefSeq" id="WP_109673821.1">
    <property type="nucleotide sequence ID" value="NZ_QGDT01000003.1"/>
</dbReference>
<evidence type="ECO:0000256" key="1">
    <source>
        <dbReference type="SAM" id="Phobius"/>
    </source>
</evidence>
<keyword evidence="1" id="KW-1133">Transmembrane helix</keyword>
<reference evidence="2 3" key="1">
    <citation type="submission" date="2018-03" db="EMBL/GenBank/DDBJ databases">
        <title>Genomic Encyclopedia of Archaeal and Bacterial Type Strains, Phase II (KMG-II): from individual species to whole genera.</title>
        <authorList>
            <person name="Goeker M."/>
        </authorList>
    </citation>
    <scope>NUCLEOTIDE SEQUENCE [LARGE SCALE GENOMIC DNA]</scope>
    <source>
        <strain evidence="2 3">DSM 100346</strain>
    </source>
</reference>
<keyword evidence="3" id="KW-1185">Reference proteome</keyword>
<dbReference type="OrthoDB" id="886459at2"/>
<dbReference type="Pfam" id="PF20498">
    <property type="entry name" value="DUF6728"/>
    <property type="match status" value="1"/>
</dbReference>
<keyword evidence="1" id="KW-0472">Membrane</keyword>
<gene>
    <name evidence="2" type="ORF">CLV98_103265</name>
</gene>
<comment type="caution">
    <text evidence="2">The sequence shown here is derived from an EMBL/GenBank/DDBJ whole genome shotgun (WGS) entry which is preliminary data.</text>
</comment>
<dbReference type="InterPro" id="IPR046615">
    <property type="entry name" value="DUF6728"/>
</dbReference>
<organism evidence="2 3">
    <name type="scientific">Dyadobacter jejuensis</name>
    <dbReference type="NCBI Taxonomy" id="1082580"/>
    <lineage>
        <taxon>Bacteria</taxon>
        <taxon>Pseudomonadati</taxon>
        <taxon>Bacteroidota</taxon>
        <taxon>Cytophagia</taxon>
        <taxon>Cytophagales</taxon>
        <taxon>Spirosomataceae</taxon>
        <taxon>Dyadobacter</taxon>
    </lineage>
</organism>
<evidence type="ECO:0000313" key="2">
    <source>
        <dbReference type="EMBL" id="PWJ58898.1"/>
    </source>
</evidence>
<dbReference type="EMBL" id="QGDT01000003">
    <property type="protein sequence ID" value="PWJ58898.1"/>
    <property type="molecule type" value="Genomic_DNA"/>
</dbReference>
<evidence type="ECO:0000313" key="3">
    <source>
        <dbReference type="Proteomes" id="UP000245880"/>
    </source>
</evidence>
<protein>
    <submittedName>
        <fullName evidence="2">Uncharacterized protein</fullName>
    </submittedName>
</protein>
<feature type="transmembrane region" description="Helical" evidence="1">
    <location>
        <begin position="36"/>
        <end position="57"/>
    </location>
</feature>
<proteinExistence type="predicted"/>
<dbReference type="AlphaFoldDB" id="A0A316AN63"/>
<sequence length="59" mass="7018">MKKYFQLGEVFQYFVRVFKKPDPNMPTSFNLRVMHGINKISIVMFLFALGVMLFRALTR</sequence>
<dbReference type="Proteomes" id="UP000245880">
    <property type="component" value="Unassembled WGS sequence"/>
</dbReference>
<name>A0A316AN63_9BACT</name>
<accession>A0A316AN63</accession>
<keyword evidence="1" id="KW-0812">Transmembrane</keyword>